<evidence type="ECO:0000313" key="1">
    <source>
        <dbReference type="EMBL" id="CAK9210937.1"/>
    </source>
</evidence>
<dbReference type="Proteomes" id="UP001497512">
    <property type="component" value="Chromosome 18"/>
</dbReference>
<protein>
    <submittedName>
        <fullName evidence="1">Uncharacterized protein</fullName>
    </submittedName>
</protein>
<proteinExistence type="predicted"/>
<keyword evidence="2" id="KW-1185">Reference proteome</keyword>
<name>A0ABP0U2Q1_9BRYO</name>
<dbReference type="EMBL" id="OZ019910">
    <property type="protein sequence ID" value="CAK9210937.1"/>
    <property type="molecule type" value="Genomic_DNA"/>
</dbReference>
<accession>A0ABP0U2Q1</accession>
<organism evidence="1 2">
    <name type="scientific">Sphagnum troendelagicum</name>
    <dbReference type="NCBI Taxonomy" id="128251"/>
    <lineage>
        <taxon>Eukaryota</taxon>
        <taxon>Viridiplantae</taxon>
        <taxon>Streptophyta</taxon>
        <taxon>Embryophyta</taxon>
        <taxon>Bryophyta</taxon>
        <taxon>Sphagnophytina</taxon>
        <taxon>Sphagnopsida</taxon>
        <taxon>Sphagnales</taxon>
        <taxon>Sphagnaceae</taxon>
        <taxon>Sphagnum</taxon>
    </lineage>
</organism>
<reference evidence="1" key="1">
    <citation type="submission" date="2024-02" db="EMBL/GenBank/DDBJ databases">
        <authorList>
            <consortium name="ELIXIR-Norway"/>
            <consortium name="Elixir Norway"/>
        </authorList>
    </citation>
    <scope>NUCLEOTIDE SEQUENCE</scope>
</reference>
<sequence>MSGSSILFQAEVWAKKEYISAIGQPVNYLILGNLKTLDEETLHDIGNVELATQLCGLDNEVWRLDNLVKCSCQTGKVELVDTCKSTWQIGQANSTPECVVFGGGLEEGERRGGIFSNFQDHAPIHVTNELATTVSQNSRYVILENKNI</sequence>
<evidence type="ECO:0000313" key="2">
    <source>
        <dbReference type="Proteomes" id="UP001497512"/>
    </source>
</evidence>
<gene>
    <name evidence="1" type="ORF">CSSPTR1EN2_LOCUS10409</name>
</gene>